<protein>
    <recommendedName>
        <fullName evidence="3">Reelin domain-containing protein</fullName>
    </recommendedName>
</protein>
<feature type="region of interest" description="Disordered" evidence="1">
    <location>
        <begin position="288"/>
        <end position="423"/>
    </location>
</feature>
<feature type="transmembrane region" description="Helical" evidence="2">
    <location>
        <begin position="431"/>
        <end position="452"/>
    </location>
</feature>
<evidence type="ECO:0000313" key="5">
    <source>
        <dbReference type="Proteomes" id="UP001221898"/>
    </source>
</evidence>
<dbReference type="InterPro" id="IPR002861">
    <property type="entry name" value="Reeler_dom"/>
</dbReference>
<gene>
    <name evidence="4" type="ORF">AAFF_G00349390</name>
</gene>
<dbReference type="InterPro" id="IPR051237">
    <property type="entry name" value="Ferric-chelate_Red/DefProt"/>
</dbReference>
<feature type="compositionally biased region" description="Pro residues" evidence="1">
    <location>
        <begin position="375"/>
        <end position="386"/>
    </location>
</feature>
<comment type="caution">
    <text evidence="4">The sequence shown here is derived from an EMBL/GenBank/DDBJ whole genome shotgun (WGS) entry which is preliminary data.</text>
</comment>
<evidence type="ECO:0000256" key="2">
    <source>
        <dbReference type="SAM" id="Phobius"/>
    </source>
</evidence>
<dbReference type="Pfam" id="PF02014">
    <property type="entry name" value="Reeler"/>
    <property type="match status" value="1"/>
</dbReference>
<dbReference type="Gene3D" id="2.60.40.4060">
    <property type="entry name" value="Reeler domain"/>
    <property type="match status" value="1"/>
</dbReference>
<keyword evidence="2" id="KW-0812">Transmembrane</keyword>
<feature type="region of interest" description="Disordered" evidence="1">
    <location>
        <begin position="199"/>
        <end position="248"/>
    </location>
</feature>
<accession>A0AAD7SJE7</accession>
<dbReference type="AlphaFoldDB" id="A0AAD7SJE7"/>
<feature type="compositionally biased region" description="Polar residues" evidence="1">
    <location>
        <begin position="290"/>
        <end position="301"/>
    </location>
</feature>
<dbReference type="PANTHER" id="PTHR45828">
    <property type="entry name" value="CYTOCHROME B561/FERRIC REDUCTASE TRANSMEMBRANE"/>
    <property type="match status" value="1"/>
</dbReference>
<evidence type="ECO:0000313" key="4">
    <source>
        <dbReference type="EMBL" id="KAJ8403613.1"/>
    </source>
</evidence>
<feature type="compositionally biased region" description="Acidic residues" evidence="1">
    <location>
        <begin position="229"/>
        <end position="241"/>
    </location>
</feature>
<keyword evidence="2" id="KW-0472">Membrane</keyword>
<feature type="compositionally biased region" description="Polar residues" evidence="1">
    <location>
        <begin position="212"/>
        <end position="221"/>
    </location>
</feature>
<dbReference type="GO" id="GO:0016020">
    <property type="term" value="C:membrane"/>
    <property type="evidence" value="ECO:0007669"/>
    <property type="project" value="TreeGrafter"/>
</dbReference>
<keyword evidence="2" id="KW-1133">Transmembrane helix</keyword>
<evidence type="ECO:0000256" key="1">
    <source>
        <dbReference type="SAM" id="MobiDB-lite"/>
    </source>
</evidence>
<keyword evidence="5" id="KW-1185">Reference proteome</keyword>
<dbReference type="PANTHER" id="PTHR45828:SF51">
    <property type="entry name" value="REELIN DOMAIN-CONTAINING PROTEIN 1"/>
    <property type="match status" value="1"/>
</dbReference>
<feature type="domain" description="Reelin" evidence="3">
    <location>
        <begin position="43"/>
        <end position="206"/>
    </location>
</feature>
<dbReference type="CDD" id="cd08544">
    <property type="entry name" value="Reeler"/>
    <property type="match status" value="1"/>
</dbReference>
<proteinExistence type="predicted"/>
<reference evidence="4" key="1">
    <citation type="journal article" date="2023" name="Science">
        <title>Genome structures resolve the early diversification of teleost fishes.</title>
        <authorList>
            <person name="Parey E."/>
            <person name="Louis A."/>
            <person name="Montfort J."/>
            <person name="Bouchez O."/>
            <person name="Roques C."/>
            <person name="Iampietro C."/>
            <person name="Lluch J."/>
            <person name="Castinel A."/>
            <person name="Donnadieu C."/>
            <person name="Desvignes T."/>
            <person name="Floi Bucao C."/>
            <person name="Jouanno E."/>
            <person name="Wen M."/>
            <person name="Mejri S."/>
            <person name="Dirks R."/>
            <person name="Jansen H."/>
            <person name="Henkel C."/>
            <person name="Chen W.J."/>
            <person name="Zahm M."/>
            <person name="Cabau C."/>
            <person name="Klopp C."/>
            <person name="Thompson A.W."/>
            <person name="Robinson-Rechavi M."/>
            <person name="Braasch I."/>
            <person name="Lecointre G."/>
            <person name="Bobe J."/>
            <person name="Postlethwait J.H."/>
            <person name="Berthelot C."/>
            <person name="Roest Crollius H."/>
            <person name="Guiguen Y."/>
        </authorList>
    </citation>
    <scope>NUCLEOTIDE SEQUENCE</scope>
    <source>
        <strain evidence="4">NC1722</strain>
    </source>
</reference>
<dbReference type="PROSITE" id="PS51019">
    <property type="entry name" value="REELIN"/>
    <property type="match status" value="1"/>
</dbReference>
<organism evidence="4 5">
    <name type="scientific">Aldrovandia affinis</name>
    <dbReference type="NCBI Taxonomy" id="143900"/>
    <lineage>
        <taxon>Eukaryota</taxon>
        <taxon>Metazoa</taxon>
        <taxon>Chordata</taxon>
        <taxon>Craniata</taxon>
        <taxon>Vertebrata</taxon>
        <taxon>Euteleostomi</taxon>
        <taxon>Actinopterygii</taxon>
        <taxon>Neopterygii</taxon>
        <taxon>Teleostei</taxon>
        <taxon>Notacanthiformes</taxon>
        <taxon>Halosauridae</taxon>
        <taxon>Aldrovandia</taxon>
    </lineage>
</organism>
<dbReference type="EMBL" id="JAINUG010000057">
    <property type="protein sequence ID" value="KAJ8403613.1"/>
    <property type="molecule type" value="Genomic_DNA"/>
</dbReference>
<name>A0AAD7SJE7_9TELE</name>
<dbReference type="Proteomes" id="UP001221898">
    <property type="component" value="Unassembled WGS sequence"/>
</dbReference>
<dbReference type="InterPro" id="IPR042307">
    <property type="entry name" value="Reeler_sf"/>
</dbReference>
<evidence type="ECO:0000259" key="3">
    <source>
        <dbReference type="PROSITE" id="PS51019"/>
    </source>
</evidence>
<sequence>MHHAVVWLTLEIHHTDQSRMPLKVMKSLSELLLLCVAMSLSLLLPAWAFSQGAKPSSCVDMLPGHIRAQPQDPYRSHVTLQTTARSYLPGDTVTVAVRSTRDFMGFLLQARTVHDDRIAGSFVLIPPGSRALGCLGAGDTITHSDKLLKRNLSFVWRAPDRPQGDVRFLITVVQSYFVYWARIESAVVHDGTVSLDGDAGGGRALPGPRADTTNQSSSVQPSDRFISREEEEEEGEEEEEPGISSTLFVAPSKDPTILAPPTVLALTTASPTSSASFPLTLLPGLAHTGAKSQRASSNPQPCNHCDQGGQISVNPGPEEYSPTPSSIETPVEPRQPQRSPLTAPDLETQATPSSPHPEPSPAPRRSHSDPVTQAAPPPPQQTPPPGVRVQKGVVARNLSRGGEAGPPKEGGADGGKGEETPGARHRSALELGVLLGCSAGLGMVLAVGLRYLHSQYCLKRTAVSLSERNGSIIHVQDSGELVQIRKIRQNSFVLLQAEYNVMTPPGN</sequence>